<dbReference type="KEGG" id="mgg:MPLG2_1257"/>
<protein>
    <recommendedName>
        <fullName evidence="3">Ribosome hibernation promoting factor</fullName>
        <shortName evidence="3">HPF</shortName>
    </recommendedName>
</protein>
<dbReference type="EMBL" id="LT985188">
    <property type="protein sequence ID" value="SPD86293.1"/>
    <property type="molecule type" value="Genomic_DNA"/>
</dbReference>
<dbReference type="SUPFAM" id="SSF69754">
    <property type="entry name" value="Ribosome binding protein Y (YfiA homologue)"/>
    <property type="match status" value="1"/>
</dbReference>
<dbReference type="AlphaFoldDB" id="A0A2N9JEW0"/>
<evidence type="ECO:0000256" key="1">
    <source>
        <dbReference type="ARBA" id="ARBA00022490"/>
    </source>
</evidence>
<feature type="domain" description="Sigma 54 modulation/S30EA ribosomal protein C-terminal" evidence="5">
    <location>
        <begin position="142"/>
        <end position="195"/>
    </location>
</feature>
<comment type="similarity">
    <text evidence="3">Belongs to the HPF/YfiA ribosome-associated protein family. Long HPF subfamily.</text>
</comment>
<dbReference type="Pfam" id="PF02482">
    <property type="entry name" value="Ribosomal_S30AE"/>
    <property type="match status" value="1"/>
</dbReference>
<dbReference type="InterPro" id="IPR038416">
    <property type="entry name" value="Ribosom_S30AE_C_sf"/>
</dbReference>
<dbReference type="Gene3D" id="3.30.505.50">
    <property type="entry name" value="Sigma 54 modulation/S30EA ribosomal protein, C-terminal domain"/>
    <property type="match status" value="1"/>
</dbReference>
<evidence type="ECO:0000313" key="6">
    <source>
        <dbReference type="EMBL" id="SPD86293.1"/>
    </source>
</evidence>
<evidence type="ECO:0000256" key="3">
    <source>
        <dbReference type="HAMAP-Rule" id="MF_00839"/>
    </source>
</evidence>
<dbReference type="PANTHER" id="PTHR33231:SF1">
    <property type="entry name" value="30S RIBOSOMAL PROTEIN"/>
    <property type="match status" value="1"/>
</dbReference>
<evidence type="ECO:0000313" key="7">
    <source>
        <dbReference type="Proteomes" id="UP000238164"/>
    </source>
</evidence>
<dbReference type="InterPro" id="IPR003489">
    <property type="entry name" value="RHF/RaiA"/>
</dbReference>
<dbReference type="InterPro" id="IPR034694">
    <property type="entry name" value="HPF_long/plastid"/>
</dbReference>
<dbReference type="HAMAP" id="MF_00839">
    <property type="entry name" value="HPF"/>
    <property type="match status" value="1"/>
</dbReference>
<dbReference type="RefSeq" id="WP_231935844.1">
    <property type="nucleotide sequence ID" value="NZ_BAAAGO010000018.1"/>
</dbReference>
<dbReference type="Gene3D" id="3.30.160.100">
    <property type="entry name" value="Ribosome hibernation promotion factor-like"/>
    <property type="match status" value="1"/>
</dbReference>
<dbReference type="InterPro" id="IPR036567">
    <property type="entry name" value="RHF-like"/>
</dbReference>
<keyword evidence="7" id="KW-1185">Reference proteome</keyword>
<dbReference type="CDD" id="cd00552">
    <property type="entry name" value="RaiA"/>
    <property type="match status" value="1"/>
</dbReference>
<gene>
    <name evidence="3 6" type="primary">hpf</name>
    <name evidence="6" type="ORF">MPLG2_1257</name>
</gene>
<comment type="subcellular location">
    <subcellularLocation>
        <location evidence="3">Cytoplasm</location>
    </subcellularLocation>
</comment>
<evidence type="ECO:0000256" key="4">
    <source>
        <dbReference type="SAM" id="MobiDB-lite"/>
    </source>
</evidence>
<dbReference type="FunFam" id="3.30.505.50:FF:000002">
    <property type="entry name" value="Ribosome hibernation promoting factor"/>
    <property type="match status" value="1"/>
</dbReference>
<dbReference type="GO" id="GO:0045900">
    <property type="term" value="P:negative regulation of translational elongation"/>
    <property type="evidence" value="ECO:0007669"/>
    <property type="project" value="TreeGrafter"/>
</dbReference>
<comment type="subunit">
    <text evidence="3">Interacts with 100S ribosomes.</text>
</comment>
<dbReference type="Proteomes" id="UP000238164">
    <property type="component" value="Chromosome 1"/>
</dbReference>
<dbReference type="PANTHER" id="PTHR33231">
    <property type="entry name" value="30S RIBOSOMAL PROTEIN"/>
    <property type="match status" value="1"/>
</dbReference>
<reference evidence="6 7" key="1">
    <citation type="submission" date="2018-02" db="EMBL/GenBank/DDBJ databases">
        <authorList>
            <person name="Cohen D.B."/>
            <person name="Kent A.D."/>
        </authorList>
    </citation>
    <scope>NUCLEOTIDE SEQUENCE [LARGE SCALE GENOMIC DNA]</scope>
    <source>
        <strain evidence="6">1</strain>
    </source>
</reference>
<dbReference type="NCBIfam" id="TIGR00741">
    <property type="entry name" value="yfiA"/>
    <property type="match status" value="1"/>
</dbReference>
<evidence type="ECO:0000259" key="5">
    <source>
        <dbReference type="Pfam" id="PF16321"/>
    </source>
</evidence>
<evidence type="ECO:0000256" key="2">
    <source>
        <dbReference type="ARBA" id="ARBA00022845"/>
    </source>
</evidence>
<comment type="function">
    <text evidence="3">Required for dimerization of active 70S ribosomes into 100S ribosomes in stationary phase; 100S ribosomes are translationally inactive and sometimes present during exponential growth.</text>
</comment>
<dbReference type="GO" id="GO:0022627">
    <property type="term" value="C:cytosolic small ribosomal subunit"/>
    <property type="evidence" value="ECO:0007669"/>
    <property type="project" value="TreeGrafter"/>
</dbReference>
<sequence length="208" mass="23340">MDVLVTGRHCQITDDFRTHVGERLSGVEKLRDRVIRVEVQVSANPHARQPDQATTVEITLRSRGPVVRAEASADEKLIAFEHALDRLKSQLRRAADRRKVHRGLRAGQQFGEQPLPPVTTPDDEDRPEIRKIAGLEVHGDGPLVVREKLFKATPLTLAQALDEMELVGHDFFLYVDADTGAPSAVYRRRAYDYGVIHLELDRPGEQSA</sequence>
<accession>A0A2N9JEW0</accession>
<proteinExistence type="inferred from homology"/>
<dbReference type="Pfam" id="PF16321">
    <property type="entry name" value="Ribosom_S30AE_C"/>
    <property type="match status" value="1"/>
</dbReference>
<dbReference type="GO" id="GO:0043024">
    <property type="term" value="F:ribosomal small subunit binding"/>
    <property type="evidence" value="ECO:0007669"/>
    <property type="project" value="TreeGrafter"/>
</dbReference>
<feature type="region of interest" description="Disordered" evidence="4">
    <location>
        <begin position="106"/>
        <end position="125"/>
    </location>
</feature>
<keyword evidence="1 3" id="KW-0963">Cytoplasm</keyword>
<dbReference type="InterPro" id="IPR032528">
    <property type="entry name" value="Ribosom_S30AE_C"/>
</dbReference>
<name>A0A2N9JEW0_9ACTN</name>
<dbReference type="InterPro" id="IPR050574">
    <property type="entry name" value="HPF/YfiA_ribosome-assoc"/>
</dbReference>
<organism evidence="6 7">
    <name type="scientific">Micropruina glycogenica</name>
    <dbReference type="NCBI Taxonomy" id="75385"/>
    <lineage>
        <taxon>Bacteria</taxon>
        <taxon>Bacillati</taxon>
        <taxon>Actinomycetota</taxon>
        <taxon>Actinomycetes</taxon>
        <taxon>Propionibacteriales</taxon>
        <taxon>Nocardioidaceae</taxon>
        <taxon>Micropruina</taxon>
    </lineage>
</organism>
<keyword evidence="2 3" id="KW-0810">Translation regulation</keyword>